<proteinExistence type="predicted"/>
<comment type="caution">
    <text evidence="1">The sequence shown here is derived from an EMBL/GenBank/DDBJ whole genome shotgun (WGS) entry which is preliminary data.</text>
</comment>
<evidence type="ECO:0000313" key="1">
    <source>
        <dbReference type="EMBL" id="KKN11782.1"/>
    </source>
</evidence>
<gene>
    <name evidence="1" type="ORF">LCGC14_1023080</name>
</gene>
<reference evidence="1" key="1">
    <citation type="journal article" date="2015" name="Nature">
        <title>Complex archaea that bridge the gap between prokaryotes and eukaryotes.</title>
        <authorList>
            <person name="Spang A."/>
            <person name="Saw J.H."/>
            <person name="Jorgensen S.L."/>
            <person name="Zaremba-Niedzwiedzka K."/>
            <person name="Martijn J."/>
            <person name="Lind A.E."/>
            <person name="van Eijk R."/>
            <person name="Schleper C."/>
            <person name="Guy L."/>
            <person name="Ettema T.J."/>
        </authorList>
    </citation>
    <scope>NUCLEOTIDE SEQUENCE</scope>
</reference>
<dbReference type="EMBL" id="LAZR01004100">
    <property type="protein sequence ID" value="KKN11782.1"/>
    <property type="molecule type" value="Genomic_DNA"/>
</dbReference>
<accession>A0A0F9NIH8</accession>
<dbReference type="AlphaFoldDB" id="A0A0F9NIH8"/>
<sequence>MSSTQAQARALREYEGDYRNFTGIATERQPQTHNLTMYVDVDNFGVIRTKRKELRPGSLVQYRDYRYYNIDQAQQIVDALTAAIRRARECPPPRNWTSTGAIGGTA</sequence>
<protein>
    <submittedName>
        <fullName evidence="1">Uncharacterized protein</fullName>
    </submittedName>
</protein>
<organism evidence="1">
    <name type="scientific">marine sediment metagenome</name>
    <dbReference type="NCBI Taxonomy" id="412755"/>
    <lineage>
        <taxon>unclassified sequences</taxon>
        <taxon>metagenomes</taxon>
        <taxon>ecological metagenomes</taxon>
    </lineage>
</organism>
<name>A0A0F9NIH8_9ZZZZ</name>